<dbReference type="PROSITE" id="PS50928">
    <property type="entry name" value="ABC_TM1"/>
    <property type="match status" value="1"/>
</dbReference>
<evidence type="ECO:0000313" key="9">
    <source>
        <dbReference type="EMBL" id="GES19972.1"/>
    </source>
</evidence>
<feature type="transmembrane region" description="Helical" evidence="7">
    <location>
        <begin position="232"/>
        <end position="258"/>
    </location>
</feature>
<organism evidence="9 10">
    <name type="scientific">Acrocarpospora pleiomorpha</name>
    <dbReference type="NCBI Taxonomy" id="90975"/>
    <lineage>
        <taxon>Bacteria</taxon>
        <taxon>Bacillati</taxon>
        <taxon>Actinomycetota</taxon>
        <taxon>Actinomycetes</taxon>
        <taxon>Streptosporangiales</taxon>
        <taxon>Streptosporangiaceae</taxon>
        <taxon>Acrocarpospora</taxon>
    </lineage>
</organism>
<dbReference type="OrthoDB" id="9778910at2"/>
<dbReference type="Pfam" id="PF00528">
    <property type="entry name" value="BPD_transp_1"/>
    <property type="match status" value="1"/>
</dbReference>
<dbReference type="GO" id="GO:0055085">
    <property type="term" value="P:transmembrane transport"/>
    <property type="evidence" value="ECO:0007669"/>
    <property type="project" value="InterPro"/>
</dbReference>
<feature type="transmembrane region" description="Helical" evidence="7">
    <location>
        <begin position="12"/>
        <end position="30"/>
    </location>
</feature>
<comment type="subcellular location">
    <subcellularLocation>
        <location evidence="1 7">Cell membrane</location>
        <topology evidence="1 7">Multi-pass membrane protein</topology>
    </subcellularLocation>
</comment>
<feature type="transmembrane region" description="Helical" evidence="7">
    <location>
        <begin position="174"/>
        <end position="197"/>
    </location>
</feature>
<dbReference type="InterPro" id="IPR000515">
    <property type="entry name" value="MetI-like"/>
</dbReference>
<reference evidence="9 10" key="1">
    <citation type="submission" date="2019-10" db="EMBL/GenBank/DDBJ databases">
        <title>Whole genome shotgun sequence of Acrocarpospora pleiomorpha NBRC 16267.</title>
        <authorList>
            <person name="Ichikawa N."/>
            <person name="Kimura A."/>
            <person name="Kitahashi Y."/>
            <person name="Komaki H."/>
            <person name="Oguchi A."/>
        </authorList>
    </citation>
    <scope>NUCLEOTIDE SEQUENCE [LARGE SCALE GENOMIC DNA]</scope>
    <source>
        <strain evidence="9 10">NBRC 16267</strain>
    </source>
</reference>
<gene>
    <name evidence="9" type="ORF">Aple_028680</name>
</gene>
<evidence type="ECO:0000256" key="4">
    <source>
        <dbReference type="ARBA" id="ARBA00022692"/>
    </source>
</evidence>
<keyword evidence="6 7" id="KW-0472">Membrane</keyword>
<dbReference type="GO" id="GO:0005886">
    <property type="term" value="C:plasma membrane"/>
    <property type="evidence" value="ECO:0007669"/>
    <property type="project" value="UniProtKB-SubCell"/>
</dbReference>
<feature type="transmembrane region" description="Helical" evidence="7">
    <location>
        <begin position="104"/>
        <end position="128"/>
    </location>
</feature>
<keyword evidence="4 7" id="KW-0812">Transmembrane</keyword>
<comment type="caution">
    <text evidence="9">The sequence shown here is derived from an EMBL/GenBank/DDBJ whole genome shotgun (WGS) entry which is preliminary data.</text>
</comment>
<dbReference type="EMBL" id="BLAF01000014">
    <property type="protein sequence ID" value="GES19972.1"/>
    <property type="molecule type" value="Genomic_DNA"/>
</dbReference>
<dbReference type="AlphaFoldDB" id="A0A5M3XGR5"/>
<name>A0A5M3XGR5_9ACTN</name>
<feature type="domain" description="ABC transmembrane type-1" evidence="8">
    <location>
        <begin position="100"/>
        <end position="301"/>
    </location>
</feature>
<accession>A0A5M3XGR5</accession>
<keyword evidence="10" id="KW-1185">Reference proteome</keyword>
<evidence type="ECO:0000313" key="10">
    <source>
        <dbReference type="Proteomes" id="UP000377595"/>
    </source>
</evidence>
<dbReference type="PANTHER" id="PTHR43163:SF6">
    <property type="entry name" value="DIPEPTIDE TRANSPORT SYSTEM PERMEASE PROTEIN DPPB-RELATED"/>
    <property type="match status" value="1"/>
</dbReference>
<feature type="transmembrane region" description="Helical" evidence="7">
    <location>
        <begin position="140"/>
        <end position="162"/>
    </location>
</feature>
<dbReference type="Pfam" id="PF19300">
    <property type="entry name" value="BPD_transp_1_N"/>
    <property type="match status" value="1"/>
</dbReference>
<evidence type="ECO:0000256" key="7">
    <source>
        <dbReference type="RuleBase" id="RU363032"/>
    </source>
</evidence>
<dbReference type="PANTHER" id="PTHR43163">
    <property type="entry name" value="DIPEPTIDE TRANSPORT SYSTEM PERMEASE PROTEIN DPPB-RELATED"/>
    <property type="match status" value="1"/>
</dbReference>
<dbReference type="RefSeq" id="WP_155345034.1">
    <property type="nucleotide sequence ID" value="NZ_BAAAHM010000008.1"/>
</dbReference>
<evidence type="ECO:0000259" key="8">
    <source>
        <dbReference type="PROSITE" id="PS50928"/>
    </source>
</evidence>
<dbReference type="InterPro" id="IPR035906">
    <property type="entry name" value="MetI-like_sf"/>
</dbReference>
<proteinExistence type="inferred from homology"/>
<evidence type="ECO:0000256" key="6">
    <source>
        <dbReference type="ARBA" id="ARBA00023136"/>
    </source>
</evidence>
<evidence type="ECO:0000256" key="1">
    <source>
        <dbReference type="ARBA" id="ARBA00004651"/>
    </source>
</evidence>
<feature type="transmembrane region" description="Helical" evidence="7">
    <location>
        <begin position="278"/>
        <end position="301"/>
    </location>
</feature>
<dbReference type="SUPFAM" id="SSF161098">
    <property type="entry name" value="MetI-like"/>
    <property type="match status" value="1"/>
</dbReference>
<keyword evidence="3" id="KW-1003">Cell membrane</keyword>
<sequence>MTRYLRRRVLHALVVLWAAYTLAFAVLYLLPGDPVQAMLSSGDGPSVATAAQADELRARLGLDRPLYVQYLDMVWDAVRGDLGTLYRTGESVLGAVARSLGPTFQLTACALVLAVIAGVSIGLLSTYVKSRALRSILQSIPAIGVSVPTFWSGLMLIQIVSFRWKLLPAIGADGASGLLMPAVTLAIPTAATLAQLISQRMADTLNEPFVTTARSKGASRARIHLRHAFRNASLPAVTVLGMLVGQLLSGSVVVETVFSRPGVGRLTIQSVEAHDLPVVQALVILGALVYVAANLAVDVLYPKLDPRVDLSAGASTVRSSA</sequence>
<protein>
    <submittedName>
        <fullName evidence="9">Peptide ABC transporter permease</fullName>
    </submittedName>
</protein>
<evidence type="ECO:0000256" key="3">
    <source>
        <dbReference type="ARBA" id="ARBA00022475"/>
    </source>
</evidence>
<dbReference type="Proteomes" id="UP000377595">
    <property type="component" value="Unassembled WGS sequence"/>
</dbReference>
<keyword evidence="5 7" id="KW-1133">Transmembrane helix</keyword>
<dbReference type="Gene3D" id="1.10.3720.10">
    <property type="entry name" value="MetI-like"/>
    <property type="match status" value="1"/>
</dbReference>
<dbReference type="InterPro" id="IPR045621">
    <property type="entry name" value="BPD_transp_1_N"/>
</dbReference>
<evidence type="ECO:0000256" key="2">
    <source>
        <dbReference type="ARBA" id="ARBA00022448"/>
    </source>
</evidence>
<keyword evidence="2 7" id="KW-0813">Transport</keyword>
<comment type="similarity">
    <text evidence="7">Belongs to the binding-protein-dependent transport system permease family.</text>
</comment>
<dbReference type="CDD" id="cd06261">
    <property type="entry name" value="TM_PBP2"/>
    <property type="match status" value="1"/>
</dbReference>
<evidence type="ECO:0000256" key="5">
    <source>
        <dbReference type="ARBA" id="ARBA00022989"/>
    </source>
</evidence>